<dbReference type="InterPro" id="IPR012094">
    <property type="entry name" value="tRNA_Ile_lys_synt"/>
</dbReference>
<dbReference type="RefSeq" id="WP_080804612.1">
    <property type="nucleotide sequence ID" value="NZ_LT828548.1"/>
</dbReference>
<dbReference type="Proteomes" id="UP000191931">
    <property type="component" value="Unassembled WGS sequence"/>
</dbReference>
<evidence type="ECO:0000256" key="6">
    <source>
        <dbReference type="HAMAP-Rule" id="MF_01161"/>
    </source>
</evidence>
<dbReference type="HAMAP" id="MF_01161">
    <property type="entry name" value="tRNA_Ile_lys_synt"/>
    <property type="match status" value="1"/>
</dbReference>
<accession>A0A1W1H716</accession>
<dbReference type="CDD" id="cd01992">
    <property type="entry name" value="TilS_N"/>
    <property type="match status" value="1"/>
</dbReference>
<keyword evidence="9" id="KW-1185">Reference proteome</keyword>
<evidence type="ECO:0000256" key="5">
    <source>
        <dbReference type="ARBA" id="ARBA00048539"/>
    </source>
</evidence>
<dbReference type="InterPro" id="IPR012795">
    <property type="entry name" value="tRNA_Ile_lys_synt_N"/>
</dbReference>
<organism evidence="8 9">
    <name type="scientific">Desulfamplus magnetovallimortis</name>
    <dbReference type="NCBI Taxonomy" id="1246637"/>
    <lineage>
        <taxon>Bacteria</taxon>
        <taxon>Pseudomonadati</taxon>
        <taxon>Thermodesulfobacteriota</taxon>
        <taxon>Desulfobacteria</taxon>
        <taxon>Desulfobacterales</taxon>
        <taxon>Desulfobacteraceae</taxon>
        <taxon>Desulfamplus</taxon>
    </lineage>
</organism>
<dbReference type="SUPFAM" id="SSF82829">
    <property type="entry name" value="MesJ substrate recognition domain-like"/>
    <property type="match status" value="1"/>
</dbReference>
<dbReference type="Gene3D" id="3.40.50.620">
    <property type="entry name" value="HUPs"/>
    <property type="match status" value="1"/>
</dbReference>
<dbReference type="GO" id="GO:0005737">
    <property type="term" value="C:cytoplasm"/>
    <property type="evidence" value="ECO:0007669"/>
    <property type="project" value="UniProtKB-SubCell"/>
</dbReference>
<evidence type="ECO:0000259" key="7">
    <source>
        <dbReference type="Pfam" id="PF01171"/>
    </source>
</evidence>
<comment type="function">
    <text evidence="6">Ligates lysine onto the cytidine present at position 34 of the AUA codon-specific tRNA(Ile) that contains the anticodon CAU, in an ATP-dependent manner. Cytidine is converted to lysidine, thus changing the amino acid specificity of the tRNA from methionine to isoleucine.</text>
</comment>
<dbReference type="Gene3D" id="3.30.465.60">
    <property type="match status" value="1"/>
</dbReference>
<dbReference type="NCBIfam" id="TIGR02432">
    <property type="entry name" value="lysidine_TilS_N"/>
    <property type="match status" value="1"/>
</dbReference>
<evidence type="ECO:0000256" key="1">
    <source>
        <dbReference type="ARBA" id="ARBA00022598"/>
    </source>
</evidence>
<dbReference type="Pfam" id="PF01171">
    <property type="entry name" value="ATP_bind_3"/>
    <property type="match status" value="1"/>
</dbReference>
<dbReference type="STRING" id="1246637.MTBBW1_1300002"/>
<feature type="binding site" evidence="6">
    <location>
        <begin position="13"/>
        <end position="18"/>
    </location>
    <ligand>
        <name>ATP</name>
        <dbReference type="ChEBI" id="CHEBI:30616"/>
    </ligand>
</feature>
<protein>
    <recommendedName>
        <fullName evidence="6">tRNA(Ile)-lysidine synthase</fullName>
        <ecNumber evidence="6">6.3.4.19</ecNumber>
    </recommendedName>
    <alternativeName>
        <fullName evidence="6">tRNA(Ile)-2-lysyl-cytidine synthase</fullName>
    </alternativeName>
    <alternativeName>
        <fullName evidence="6">tRNA(Ile)-lysidine synthetase</fullName>
    </alternativeName>
</protein>
<proteinExistence type="inferred from homology"/>
<dbReference type="AlphaFoldDB" id="A0A1W1H716"/>
<comment type="subcellular location">
    <subcellularLocation>
        <location evidence="6">Cytoplasm</location>
    </subcellularLocation>
</comment>
<keyword evidence="6" id="KW-0963">Cytoplasm</keyword>
<dbReference type="GO" id="GO:0006400">
    <property type="term" value="P:tRNA modification"/>
    <property type="evidence" value="ECO:0007669"/>
    <property type="project" value="UniProtKB-UniRule"/>
</dbReference>
<dbReference type="EC" id="6.3.4.19" evidence="6"/>
<evidence type="ECO:0000256" key="2">
    <source>
        <dbReference type="ARBA" id="ARBA00022694"/>
    </source>
</evidence>
<evidence type="ECO:0000313" key="8">
    <source>
        <dbReference type="EMBL" id="SLM28262.1"/>
    </source>
</evidence>
<dbReference type="PANTHER" id="PTHR43033:SF1">
    <property type="entry name" value="TRNA(ILE)-LYSIDINE SYNTHASE-RELATED"/>
    <property type="match status" value="1"/>
</dbReference>
<gene>
    <name evidence="6 8" type="primary">tilS</name>
    <name evidence="8" type="ORF">MTBBW1_1300002</name>
</gene>
<evidence type="ECO:0000313" key="9">
    <source>
        <dbReference type="Proteomes" id="UP000191931"/>
    </source>
</evidence>
<keyword evidence="4 6" id="KW-0067">ATP-binding</keyword>
<dbReference type="InterPro" id="IPR011063">
    <property type="entry name" value="TilS/TtcA_N"/>
</dbReference>
<reference evidence="8 9" key="1">
    <citation type="submission" date="2017-03" db="EMBL/GenBank/DDBJ databases">
        <authorList>
            <person name="Afonso C.L."/>
            <person name="Miller P.J."/>
            <person name="Scott M.A."/>
            <person name="Spackman E."/>
            <person name="Goraichik I."/>
            <person name="Dimitrov K.M."/>
            <person name="Suarez D.L."/>
            <person name="Swayne D.E."/>
        </authorList>
    </citation>
    <scope>NUCLEOTIDE SEQUENCE [LARGE SCALE GENOMIC DNA]</scope>
    <source>
        <strain evidence="8">PRJEB14757</strain>
    </source>
</reference>
<comment type="domain">
    <text evidence="6">The N-terminal region contains the highly conserved SGGXDS motif, predicted to be a P-loop motif involved in ATP binding.</text>
</comment>
<evidence type="ECO:0000256" key="3">
    <source>
        <dbReference type="ARBA" id="ARBA00022741"/>
    </source>
</evidence>
<dbReference type="SUPFAM" id="SSF52402">
    <property type="entry name" value="Adenine nucleotide alpha hydrolases-like"/>
    <property type="match status" value="1"/>
</dbReference>
<keyword evidence="2 6" id="KW-0819">tRNA processing</keyword>
<dbReference type="OrthoDB" id="9807403at2"/>
<keyword evidence="3 6" id="KW-0547">Nucleotide-binding</keyword>
<dbReference type="PANTHER" id="PTHR43033">
    <property type="entry name" value="TRNA(ILE)-LYSIDINE SYNTHASE-RELATED"/>
    <property type="match status" value="1"/>
</dbReference>
<sequence length="373" mass="42669">MLFQNDHILVALSGGPDSVALLLLLLELQNLYELTLGIAHINHKLRGEESDRDEAFVRELARRYNIPCHVSITDVPAMAKAEKRSFEETARNVRYAFYKDLAKTHGYQCIALGHNSDDNAELVLMNLLRGSGTKGLAGIPPTRPLNQPSKTDISCLPCIKRASRDYITIVRPMIEISRKEIMEWLDLKNQPFVLDSSNSDKSYLRNRIRHSLIPHLEQEYNPSVKDSLNRLSQILMDEDSWMSMETEKIFKSASFTISNSDAHVISGSESLRMDNNEEHEKEVCLPRKIFSKIPKALARRLARRSIEEVKGNLKTISMGHIEDIISLIYSGNQGKFLDLPGRIRMIRSRDAICFRQESRPLRELGREKCKLRQ</sequence>
<comment type="similarity">
    <text evidence="6">Belongs to the tRNA(Ile)-lysidine synthase family.</text>
</comment>
<dbReference type="InterPro" id="IPR014729">
    <property type="entry name" value="Rossmann-like_a/b/a_fold"/>
</dbReference>
<dbReference type="GO" id="GO:0032267">
    <property type="term" value="F:tRNA(Ile)-lysidine synthase activity"/>
    <property type="evidence" value="ECO:0007669"/>
    <property type="project" value="UniProtKB-EC"/>
</dbReference>
<feature type="domain" description="tRNA(Ile)-lysidine/2-thiocytidine synthase N-terminal" evidence="7">
    <location>
        <begin position="7"/>
        <end position="210"/>
    </location>
</feature>
<keyword evidence="1 6" id="KW-0436">Ligase</keyword>
<comment type="catalytic activity">
    <reaction evidence="5 6">
        <text>cytidine(34) in tRNA(Ile2) + L-lysine + ATP = lysidine(34) in tRNA(Ile2) + AMP + diphosphate + H(+)</text>
        <dbReference type="Rhea" id="RHEA:43744"/>
        <dbReference type="Rhea" id="RHEA-COMP:10625"/>
        <dbReference type="Rhea" id="RHEA-COMP:10670"/>
        <dbReference type="ChEBI" id="CHEBI:15378"/>
        <dbReference type="ChEBI" id="CHEBI:30616"/>
        <dbReference type="ChEBI" id="CHEBI:32551"/>
        <dbReference type="ChEBI" id="CHEBI:33019"/>
        <dbReference type="ChEBI" id="CHEBI:82748"/>
        <dbReference type="ChEBI" id="CHEBI:83665"/>
        <dbReference type="ChEBI" id="CHEBI:456215"/>
        <dbReference type="EC" id="6.3.4.19"/>
    </reaction>
</comment>
<dbReference type="GO" id="GO:0005524">
    <property type="term" value="F:ATP binding"/>
    <property type="evidence" value="ECO:0007669"/>
    <property type="project" value="UniProtKB-UniRule"/>
</dbReference>
<evidence type="ECO:0000256" key="4">
    <source>
        <dbReference type="ARBA" id="ARBA00022840"/>
    </source>
</evidence>
<dbReference type="EMBL" id="FWEV01000036">
    <property type="protein sequence ID" value="SLM28262.1"/>
    <property type="molecule type" value="Genomic_DNA"/>
</dbReference>
<name>A0A1W1H716_9BACT</name>